<dbReference type="InterPro" id="IPR015421">
    <property type="entry name" value="PyrdxlP-dep_Trfase_major"/>
</dbReference>
<protein>
    <recommendedName>
        <fullName evidence="2">cysteine-S-conjugate beta-lyase</fullName>
        <ecNumber evidence="2">4.4.1.13</ecNumber>
    </recommendedName>
</protein>
<evidence type="ECO:0000256" key="2">
    <source>
        <dbReference type="ARBA" id="ARBA00012224"/>
    </source>
</evidence>
<evidence type="ECO:0000256" key="4">
    <source>
        <dbReference type="ARBA" id="ARBA00023239"/>
    </source>
</evidence>
<dbReference type="PANTHER" id="PTHR43525:SF1">
    <property type="entry name" value="PROTEIN MALY"/>
    <property type="match status" value="1"/>
</dbReference>
<comment type="cofactor">
    <cofactor evidence="1">
        <name>pyridoxal 5'-phosphate</name>
        <dbReference type="ChEBI" id="CHEBI:597326"/>
    </cofactor>
</comment>
<dbReference type="GeneID" id="78275090"/>
<dbReference type="SUPFAM" id="SSF53383">
    <property type="entry name" value="PLP-dependent transferases"/>
    <property type="match status" value="1"/>
</dbReference>
<dbReference type="CDD" id="cd00609">
    <property type="entry name" value="AAT_like"/>
    <property type="match status" value="1"/>
</dbReference>
<dbReference type="InterPro" id="IPR051798">
    <property type="entry name" value="Class-II_PLP-Dep_Aminotrans"/>
</dbReference>
<keyword evidence="7" id="KW-0808">Transferase</keyword>
<dbReference type="STRING" id="1862672.BO225_03895"/>
<keyword evidence="3" id="KW-0663">Pyridoxal phosphate</keyword>
<proteinExistence type="inferred from homology"/>
<dbReference type="EMBL" id="MPKA01000055">
    <property type="protein sequence ID" value="OLU47048.1"/>
    <property type="molecule type" value="Genomic_DNA"/>
</dbReference>
<dbReference type="AlphaFoldDB" id="A0A1U7NNY6"/>
<comment type="caution">
    <text evidence="7">The sequence shown here is derived from an EMBL/GenBank/DDBJ whole genome shotgun (WGS) entry which is preliminary data.</text>
</comment>
<evidence type="ECO:0000256" key="3">
    <source>
        <dbReference type="ARBA" id="ARBA00022898"/>
    </source>
</evidence>
<dbReference type="Gene3D" id="3.40.640.10">
    <property type="entry name" value="Type I PLP-dependent aspartate aminotransferase-like (Major domain)"/>
    <property type="match status" value="1"/>
</dbReference>
<dbReference type="Pfam" id="PF00155">
    <property type="entry name" value="Aminotran_1_2"/>
    <property type="match status" value="1"/>
</dbReference>
<dbReference type="Gene3D" id="3.90.1150.10">
    <property type="entry name" value="Aspartate Aminotransferase, domain 1"/>
    <property type="match status" value="1"/>
</dbReference>
<evidence type="ECO:0000256" key="5">
    <source>
        <dbReference type="ARBA" id="ARBA00037974"/>
    </source>
</evidence>
<dbReference type="NCBIfam" id="TIGR04350">
    <property type="entry name" value="C_S_lyase_PatB"/>
    <property type="match status" value="1"/>
</dbReference>
<dbReference type="RefSeq" id="WP_076340972.1">
    <property type="nucleotide sequence ID" value="NZ_CAMSPY010000015.1"/>
</dbReference>
<dbReference type="InterPro" id="IPR004839">
    <property type="entry name" value="Aminotransferase_I/II_large"/>
</dbReference>
<keyword evidence="8" id="KW-1185">Reference proteome</keyword>
<dbReference type="OrthoDB" id="9802872at2"/>
<organism evidence="7 8">
    <name type="scientific">Dubosiella newyorkensis</name>
    <dbReference type="NCBI Taxonomy" id="1862672"/>
    <lineage>
        <taxon>Bacteria</taxon>
        <taxon>Bacillati</taxon>
        <taxon>Bacillota</taxon>
        <taxon>Erysipelotrichia</taxon>
        <taxon>Erysipelotrichales</taxon>
        <taxon>Erysipelotrichaceae</taxon>
        <taxon>Dubosiella</taxon>
    </lineage>
</organism>
<dbReference type="EC" id="4.4.1.13" evidence="2"/>
<dbReference type="InterPro" id="IPR027619">
    <property type="entry name" value="C-S_lyase_PatB-like"/>
</dbReference>
<evidence type="ECO:0000313" key="7">
    <source>
        <dbReference type="EMBL" id="OLU47048.1"/>
    </source>
</evidence>
<comment type="similarity">
    <text evidence="5">Belongs to the class-II pyridoxal-phosphate-dependent aminotransferase family. MalY/PatB cystathionine beta-lyase subfamily.</text>
</comment>
<sequence>MYDFDKVVERKGTGCAKYDAAHQEDDALISLWVADMDFEVLPEIREAIIERANHPIYGYPILTDPYLKAVQSWMKKRHDFLIEKEWIVCTGGVVPALKLAVQAYSKPNDAVLIMKPVYYPFDLAITSNGRKVVEIPLDFDGTAYSLDMEAFEKKIVENEVKLFILCNPHNPLGVVWSKSDLLEMGKICQKHGVKVVSDEIHMDFVYPGYVHIPFYEVDPSFKEFSIVCTAPSKTFNLAGLWTSNIIIANEKMREKFKEVKARNGVTDPNIFGMAACQAAYTYGGKWVDALLEYLQGNIEFMKRFFEENMPMVKVIEPQGLYLVWVDFRALKMSAKELEDFMLHQAHVWLDEGYIFGARGEGFERFNVACPRSILKKGLEQIKEAYDRL</sequence>
<feature type="domain" description="Aminotransferase class I/classII large" evidence="6">
    <location>
        <begin position="29"/>
        <end position="380"/>
    </location>
</feature>
<gene>
    <name evidence="7" type="ORF">BO225_03895</name>
</gene>
<evidence type="ECO:0000259" key="6">
    <source>
        <dbReference type="Pfam" id="PF00155"/>
    </source>
</evidence>
<dbReference type="InterPro" id="IPR015424">
    <property type="entry name" value="PyrdxlP-dep_Trfase"/>
</dbReference>
<dbReference type="GO" id="GO:0008483">
    <property type="term" value="F:transaminase activity"/>
    <property type="evidence" value="ECO:0007669"/>
    <property type="project" value="UniProtKB-KW"/>
</dbReference>
<evidence type="ECO:0000256" key="1">
    <source>
        <dbReference type="ARBA" id="ARBA00001933"/>
    </source>
</evidence>
<reference evidence="7 8" key="1">
    <citation type="submission" date="2016-11" db="EMBL/GenBank/DDBJ databases">
        <title>Description of two novel members of the family Erysipelotrichaceae: Ileibacterium lipovorans gen. nov., sp. nov. and Dubosiella newyorkensis, gen. nov., sp. nov.</title>
        <authorList>
            <person name="Cox L.M."/>
            <person name="Sohn J."/>
            <person name="Tyrrell K.L."/>
            <person name="Citron D.M."/>
            <person name="Lawson P.A."/>
            <person name="Patel N.B."/>
            <person name="Iizumi T."/>
            <person name="Perez-Perez G.I."/>
            <person name="Goldstein E.J."/>
            <person name="Blaser M.J."/>
        </authorList>
    </citation>
    <scope>NUCLEOTIDE SEQUENCE [LARGE SCALE GENOMIC DNA]</scope>
    <source>
        <strain evidence="7 8">NYU-BL-A4</strain>
    </source>
</reference>
<dbReference type="InterPro" id="IPR015422">
    <property type="entry name" value="PyrdxlP-dep_Trfase_small"/>
</dbReference>
<dbReference type="GO" id="GO:0030170">
    <property type="term" value="F:pyridoxal phosphate binding"/>
    <property type="evidence" value="ECO:0007669"/>
    <property type="project" value="InterPro"/>
</dbReference>
<name>A0A1U7NNY6_9FIRM</name>
<dbReference type="PANTHER" id="PTHR43525">
    <property type="entry name" value="PROTEIN MALY"/>
    <property type="match status" value="1"/>
</dbReference>
<keyword evidence="4" id="KW-0456">Lyase</keyword>
<dbReference type="GO" id="GO:0047804">
    <property type="term" value="F:cysteine-S-conjugate beta-lyase activity"/>
    <property type="evidence" value="ECO:0007669"/>
    <property type="project" value="UniProtKB-EC"/>
</dbReference>
<evidence type="ECO:0000313" key="8">
    <source>
        <dbReference type="Proteomes" id="UP000186705"/>
    </source>
</evidence>
<accession>A0A1U7NNY6</accession>
<keyword evidence="7" id="KW-0032">Aminotransferase</keyword>
<dbReference type="Proteomes" id="UP000186705">
    <property type="component" value="Unassembled WGS sequence"/>
</dbReference>